<organism evidence="13 14">
    <name type="scientific">Pseudolactococcus paracarnosus</name>
    <dbReference type="NCBI Taxonomy" id="2749962"/>
    <lineage>
        <taxon>Bacteria</taxon>
        <taxon>Bacillati</taxon>
        <taxon>Bacillota</taxon>
        <taxon>Bacilli</taxon>
        <taxon>Lactobacillales</taxon>
        <taxon>Streptococcaceae</taxon>
        <taxon>Pseudolactococcus</taxon>
    </lineage>
</organism>
<feature type="binding site" evidence="11">
    <location>
        <position position="302"/>
    </location>
    <ligand>
        <name>Mg(2+)</name>
        <dbReference type="ChEBI" id="CHEBI:18420"/>
    </ligand>
</feature>
<evidence type="ECO:0000256" key="3">
    <source>
        <dbReference type="ARBA" id="ARBA00022630"/>
    </source>
</evidence>
<keyword evidence="4 10" id="KW-0808">Transferase</keyword>
<evidence type="ECO:0000256" key="6">
    <source>
        <dbReference type="ARBA" id="ARBA00022827"/>
    </source>
</evidence>
<comment type="subcellular location">
    <subcellularLocation>
        <location evidence="12">Cell inner membrane</location>
        <topology evidence="12">Lipid-anchor</topology>
        <orientation evidence="12">Periplasmic side</orientation>
    </subcellularLocation>
</comment>
<dbReference type="Gene3D" id="3.10.520.10">
    <property type="entry name" value="ApbE-like domains"/>
    <property type="match status" value="1"/>
</dbReference>
<name>A0A7L4WC00_9LACT</name>
<dbReference type="Pfam" id="PF02424">
    <property type="entry name" value="ApbE"/>
    <property type="match status" value="1"/>
</dbReference>
<dbReference type="InterPro" id="IPR024932">
    <property type="entry name" value="ApbE"/>
</dbReference>
<gene>
    <name evidence="13" type="ORF">BHS01_04650</name>
</gene>
<keyword evidence="6 10" id="KW-0274">FAD</keyword>
<reference evidence="13 14" key="1">
    <citation type="submission" date="2016-09" db="EMBL/GenBank/DDBJ databases">
        <title>Lactic acid bacteria from MAP meat Genome sequencing and assembly.</title>
        <authorList>
            <person name="Behr J."/>
            <person name="Hilgarth M."/>
            <person name="Vogel R.F."/>
        </authorList>
    </citation>
    <scope>NUCLEOTIDE SEQUENCE [LARGE SCALE GENOMIC DNA]</scope>
    <source>
        <strain evidence="13 14">TMW21615</strain>
    </source>
</reference>
<evidence type="ECO:0000256" key="1">
    <source>
        <dbReference type="ARBA" id="ARBA00011955"/>
    </source>
</evidence>
<dbReference type="PANTHER" id="PTHR30040:SF2">
    <property type="entry name" value="FAD:PROTEIN FMN TRANSFERASE"/>
    <property type="match status" value="1"/>
</dbReference>
<dbReference type="PIRSF" id="PIRSF006268">
    <property type="entry name" value="ApbE"/>
    <property type="match status" value="1"/>
</dbReference>
<evidence type="ECO:0000313" key="13">
    <source>
        <dbReference type="EMBL" id="QDJ27858.1"/>
    </source>
</evidence>
<keyword evidence="12" id="KW-1003">Cell membrane</keyword>
<proteinExistence type="inferred from homology"/>
<dbReference type="GO" id="GO:0046872">
    <property type="term" value="F:metal ion binding"/>
    <property type="evidence" value="ECO:0007669"/>
    <property type="project" value="UniProtKB-UniRule"/>
</dbReference>
<dbReference type="GO" id="GO:0016740">
    <property type="term" value="F:transferase activity"/>
    <property type="evidence" value="ECO:0007669"/>
    <property type="project" value="UniProtKB-UniRule"/>
</dbReference>
<dbReference type="EMBL" id="CP017195">
    <property type="protein sequence ID" value="QDJ27858.1"/>
    <property type="molecule type" value="Genomic_DNA"/>
</dbReference>
<evidence type="ECO:0000256" key="4">
    <source>
        <dbReference type="ARBA" id="ARBA00022679"/>
    </source>
</evidence>
<dbReference type="GO" id="GO:0005886">
    <property type="term" value="C:plasma membrane"/>
    <property type="evidence" value="ECO:0007669"/>
    <property type="project" value="UniProtKB-SubCell"/>
</dbReference>
<dbReference type="Proteomes" id="UP000516280">
    <property type="component" value="Chromosome"/>
</dbReference>
<dbReference type="SUPFAM" id="SSF143631">
    <property type="entry name" value="ApbE-like"/>
    <property type="match status" value="1"/>
</dbReference>
<keyword evidence="12" id="KW-0472">Membrane</keyword>
<comment type="cofactor">
    <cofactor evidence="11">
        <name>Mg(2+)</name>
        <dbReference type="ChEBI" id="CHEBI:18420"/>
    </cofactor>
    <cofactor evidence="11">
        <name>Mn(2+)</name>
        <dbReference type="ChEBI" id="CHEBI:29035"/>
    </cofactor>
    <text evidence="11">Magnesium. Can also use manganese.</text>
</comment>
<evidence type="ECO:0000256" key="5">
    <source>
        <dbReference type="ARBA" id="ARBA00022723"/>
    </source>
</evidence>
<comment type="catalytic activity">
    <reaction evidence="9 10 12">
        <text>L-threonyl-[protein] + FAD = FMN-L-threonyl-[protein] + AMP + H(+)</text>
        <dbReference type="Rhea" id="RHEA:36847"/>
        <dbReference type="Rhea" id="RHEA-COMP:11060"/>
        <dbReference type="Rhea" id="RHEA-COMP:11061"/>
        <dbReference type="ChEBI" id="CHEBI:15378"/>
        <dbReference type="ChEBI" id="CHEBI:30013"/>
        <dbReference type="ChEBI" id="CHEBI:57692"/>
        <dbReference type="ChEBI" id="CHEBI:74257"/>
        <dbReference type="ChEBI" id="CHEBI:456215"/>
        <dbReference type="EC" id="2.7.1.180"/>
    </reaction>
</comment>
<keyword evidence="5 10" id="KW-0479">Metal-binding</keyword>
<evidence type="ECO:0000256" key="7">
    <source>
        <dbReference type="ARBA" id="ARBA00022842"/>
    </source>
</evidence>
<dbReference type="PROSITE" id="PS51257">
    <property type="entry name" value="PROKAR_LIPOPROTEIN"/>
    <property type="match status" value="1"/>
</dbReference>
<accession>A0A7L4WC00</accession>
<evidence type="ECO:0000256" key="8">
    <source>
        <dbReference type="ARBA" id="ARBA00031306"/>
    </source>
</evidence>
<protein>
    <recommendedName>
        <fullName evidence="2 10">FAD:protein FMN transferase</fullName>
        <ecNumber evidence="1 10">2.7.1.180</ecNumber>
    </recommendedName>
    <alternativeName>
        <fullName evidence="8 10">Flavin transferase</fullName>
    </alternativeName>
</protein>
<evidence type="ECO:0000256" key="9">
    <source>
        <dbReference type="ARBA" id="ARBA00048540"/>
    </source>
</evidence>
<keyword evidence="3 10" id="KW-0285">Flavoprotein</keyword>
<evidence type="ECO:0000256" key="11">
    <source>
        <dbReference type="PIRSR" id="PIRSR006268-2"/>
    </source>
</evidence>
<evidence type="ECO:0000256" key="10">
    <source>
        <dbReference type="PIRNR" id="PIRNR006268"/>
    </source>
</evidence>
<keyword evidence="12" id="KW-0997">Cell inner membrane</keyword>
<comment type="function">
    <text evidence="12">Flavin transferase that catalyzes the transfer of the FMN moiety of FAD and its covalent binding to the hydroxyl group of a threonine residue in a target flavoprotein.</text>
</comment>
<evidence type="ECO:0000256" key="2">
    <source>
        <dbReference type="ARBA" id="ARBA00016337"/>
    </source>
</evidence>
<dbReference type="PANTHER" id="PTHR30040">
    <property type="entry name" value="THIAMINE BIOSYNTHESIS LIPOPROTEIN APBE"/>
    <property type="match status" value="1"/>
</dbReference>
<keyword evidence="12" id="KW-0449">Lipoprotein</keyword>
<feature type="binding site" evidence="11">
    <location>
        <position position="306"/>
    </location>
    <ligand>
        <name>Mg(2+)</name>
        <dbReference type="ChEBI" id="CHEBI:18420"/>
    </ligand>
</feature>
<dbReference type="AlphaFoldDB" id="A0A7L4WC00"/>
<sequence length="364" mass="40357">MVLRKWLVKQINKKLGFAVLLFGISLILISCGSPKRDLRSKPYVKEVFTMGTYIKITSYDKGHEKDVAAALDIAKDYDKKTSVNQSGSELDAVNDQSGIKPVKVTKKVYALLKSAYSYSEKERGFDMLIGALTSLWHIGFDDARKPNQDEIDRAIPLVSYKAMTFDDKNQTVYLKEKGAKLDLGAITKGYVSDRMADYLKAHGVTTAIVDLGSSSLVLIGNSPRGANVPWTIGIKDPNKAVSDQVGLLDAENESIATSGIYERFLKVDDKIYPHILDPKTGYPFENDIQSVTVVSKKGVDGDALSTTIFSLGTKKGFEFVEKTKGIEAIFVDKDNKVYVTKNLRDRFELNKASHYQLGKISDLK</sequence>
<keyword evidence="7 10" id="KW-0460">Magnesium</keyword>
<dbReference type="KEGG" id="lpaa:BHS01_04650"/>
<comment type="similarity">
    <text evidence="10 12">Belongs to the ApbE family.</text>
</comment>
<evidence type="ECO:0000313" key="14">
    <source>
        <dbReference type="Proteomes" id="UP000516280"/>
    </source>
</evidence>
<dbReference type="InterPro" id="IPR003374">
    <property type="entry name" value="ApbE-like_sf"/>
</dbReference>
<dbReference type="EC" id="2.7.1.180" evidence="1 10"/>
<feature type="binding site" evidence="11">
    <location>
        <position position="185"/>
    </location>
    <ligand>
        <name>Mg(2+)</name>
        <dbReference type="ChEBI" id="CHEBI:18420"/>
    </ligand>
</feature>
<evidence type="ECO:0000256" key="12">
    <source>
        <dbReference type="RuleBase" id="RU363002"/>
    </source>
</evidence>